<dbReference type="RefSeq" id="WP_187794931.1">
    <property type="nucleotide sequence ID" value="NZ_JACOQL010000007.1"/>
</dbReference>
<evidence type="ECO:0000256" key="2">
    <source>
        <dbReference type="ARBA" id="ARBA00022525"/>
    </source>
</evidence>
<dbReference type="EMBL" id="JACOQL010000007">
    <property type="protein sequence ID" value="MBC9248469.1"/>
    <property type="molecule type" value="Genomic_DNA"/>
</dbReference>
<dbReference type="PROSITE" id="PS00330">
    <property type="entry name" value="HEMOLYSIN_CALCIUM"/>
    <property type="match status" value="4"/>
</dbReference>
<sequence>MNLDATDGGYRKTILFGSDLGINSNDRLNDGTVSIIADAYSLSPNGFYRDNWIIAGVNIDAQAVTRAANTRSITDDTALIRDALSKNDKFTLGVFNDSVDGYAGNDNINGGHGNDTLVGGVGNDTLLGGAGNDVLTLDAGNDRVLGNEGSDTLMVAGNAAVTIDLRRTDAQDTGRGFDTIRGIENVVGAKGSDVLSGNRAMNWIEGGNGSDRLDGRAGDDRLAGGLGVDFLTGGAGRDQFIFTSAGEMGTGFRASDFILDFQDGRDLINLDAVDGSVGRTVTRFNAAGFSGTGEPEVTFKKRDLAGTDNDLTVVQLDRDGDGDIDGYIRIKGLFDLTADDFLL</sequence>
<gene>
    <name evidence="3" type="ORF">H4P12_17540</name>
</gene>
<dbReference type="Gene3D" id="2.150.10.10">
    <property type="entry name" value="Serralysin-like metalloprotease, C-terminal"/>
    <property type="match status" value="1"/>
</dbReference>
<dbReference type="Proteomes" id="UP000608594">
    <property type="component" value="Unassembled WGS sequence"/>
</dbReference>
<dbReference type="PANTHER" id="PTHR38340:SF1">
    <property type="entry name" value="S-LAYER PROTEIN"/>
    <property type="match status" value="1"/>
</dbReference>
<evidence type="ECO:0000256" key="1">
    <source>
        <dbReference type="ARBA" id="ARBA00004613"/>
    </source>
</evidence>
<dbReference type="InterPro" id="IPR011049">
    <property type="entry name" value="Serralysin-like_metalloprot_C"/>
</dbReference>
<protein>
    <submittedName>
        <fullName evidence="3">M10 family metallopeptidase C-terminal domain-containing protein</fullName>
    </submittedName>
</protein>
<dbReference type="GO" id="GO:0005509">
    <property type="term" value="F:calcium ion binding"/>
    <property type="evidence" value="ECO:0007669"/>
    <property type="project" value="InterPro"/>
</dbReference>
<evidence type="ECO:0000313" key="4">
    <source>
        <dbReference type="Proteomes" id="UP000608594"/>
    </source>
</evidence>
<dbReference type="InterPro" id="IPR018511">
    <property type="entry name" value="Hemolysin-typ_Ca-bd_CS"/>
</dbReference>
<dbReference type="SUPFAM" id="SSF51120">
    <property type="entry name" value="beta-Roll"/>
    <property type="match status" value="2"/>
</dbReference>
<comment type="subcellular location">
    <subcellularLocation>
        <location evidence="1">Secreted</location>
    </subcellularLocation>
</comment>
<dbReference type="Pfam" id="PF00353">
    <property type="entry name" value="HemolysinCabind"/>
    <property type="match status" value="2"/>
</dbReference>
<accession>A0A926JE44</accession>
<name>A0A926JE44_9RHOB</name>
<evidence type="ECO:0000313" key="3">
    <source>
        <dbReference type="EMBL" id="MBC9248469.1"/>
    </source>
</evidence>
<keyword evidence="2" id="KW-0964">Secreted</keyword>
<dbReference type="PANTHER" id="PTHR38340">
    <property type="entry name" value="S-LAYER PROTEIN"/>
    <property type="match status" value="1"/>
</dbReference>
<proteinExistence type="predicted"/>
<reference evidence="3" key="1">
    <citation type="submission" date="2020-08" db="EMBL/GenBank/DDBJ databases">
        <title>Paracoccus amoyensis sp. nov., isolated from the surface seawater at coast of Xiamen, Fujian.</title>
        <authorList>
            <person name="Lyu L."/>
        </authorList>
    </citation>
    <scope>NUCLEOTIDE SEQUENCE</scope>
    <source>
        <strain evidence="3">11-3</strain>
    </source>
</reference>
<dbReference type="AlphaFoldDB" id="A0A926JE44"/>
<keyword evidence="4" id="KW-1185">Reference proteome</keyword>
<dbReference type="InterPro" id="IPR001343">
    <property type="entry name" value="Hemolysn_Ca-bd"/>
</dbReference>
<comment type="caution">
    <text evidence="3">The sequence shown here is derived from an EMBL/GenBank/DDBJ whole genome shotgun (WGS) entry which is preliminary data.</text>
</comment>
<organism evidence="3 4">
    <name type="scientific">Paracoccus amoyensis</name>
    <dbReference type="NCBI Taxonomy" id="2760093"/>
    <lineage>
        <taxon>Bacteria</taxon>
        <taxon>Pseudomonadati</taxon>
        <taxon>Pseudomonadota</taxon>
        <taxon>Alphaproteobacteria</taxon>
        <taxon>Rhodobacterales</taxon>
        <taxon>Paracoccaceae</taxon>
        <taxon>Paracoccus</taxon>
    </lineage>
</organism>
<dbReference type="InterPro" id="IPR050557">
    <property type="entry name" value="RTX_toxin/Mannuronan_C5-epim"/>
</dbReference>
<dbReference type="GO" id="GO:0005576">
    <property type="term" value="C:extracellular region"/>
    <property type="evidence" value="ECO:0007669"/>
    <property type="project" value="UniProtKB-SubCell"/>
</dbReference>
<dbReference type="PRINTS" id="PR00313">
    <property type="entry name" value="CABNDNGRPT"/>
</dbReference>